<dbReference type="EC" id="3.2.1.89" evidence="3 6"/>
<dbReference type="InParanoid" id="A0A0C3CRJ6"/>
<feature type="signal peptide" evidence="6">
    <location>
        <begin position="1"/>
        <end position="16"/>
    </location>
</feature>
<dbReference type="FunFam" id="3.20.20.80:FF:000077">
    <property type="entry name" value="Arabinogalactan endo-beta-1,4-galactanase"/>
    <property type="match status" value="1"/>
</dbReference>
<comment type="similarity">
    <text evidence="2 6">Belongs to the glycosyl hydrolase 53 family.</text>
</comment>
<dbReference type="GO" id="GO:0045490">
    <property type="term" value="P:pectin catabolic process"/>
    <property type="evidence" value="ECO:0007669"/>
    <property type="project" value="TreeGrafter"/>
</dbReference>
<feature type="chain" id="PRO_5005111259" description="Arabinogalactan endo-beta-1,4-galactanase" evidence="6">
    <location>
        <begin position="17"/>
        <end position="348"/>
    </location>
</feature>
<dbReference type="OrthoDB" id="110914at2759"/>
<comment type="catalytic activity">
    <reaction evidence="1 6">
        <text>The enzyme specifically hydrolyzes (1-&gt;4)-beta-D-galactosidic linkages in type I arabinogalactans.</text>
        <dbReference type="EC" id="3.2.1.89"/>
    </reaction>
</comment>
<proteinExistence type="inferred from homology"/>
<evidence type="ECO:0000256" key="5">
    <source>
        <dbReference type="ARBA" id="ARBA00023295"/>
    </source>
</evidence>
<evidence type="ECO:0000256" key="6">
    <source>
        <dbReference type="RuleBase" id="RU361192"/>
    </source>
</evidence>
<organism evidence="7 8">
    <name type="scientific">Oidiodendron maius (strain Zn)</name>
    <dbReference type="NCBI Taxonomy" id="913774"/>
    <lineage>
        <taxon>Eukaryota</taxon>
        <taxon>Fungi</taxon>
        <taxon>Dikarya</taxon>
        <taxon>Ascomycota</taxon>
        <taxon>Pezizomycotina</taxon>
        <taxon>Leotiomycetes</taxon>
        <taxon>Leotiomycetes incertae sedis</taxon>
        <taxon>Myxotrichaceae</taxon>
        <taxon>Oidiodendron</taxon>
    </lineage>
</organism>
<dbReference type="InterPro" id="IPR017853">
    <property type="entry name" value="GH"/>
</dbReference>
<evidence type="ECO:0000256" key="3">
    <source>
        <dbReference type="ARBA" id="ARBA00012556"/>
    </source>
</evidence>
<keyword evidence="8" id="KW-1185">Reference proteome</keyword>
<dbReference type="HOGENOM" id="CLU_011259_0_0_1"/>
<dbReference type="PANTHER" id="PTHR34983:SF1">
    <property type="entry name" value="ARABINOGALACTAN ENDO-BETA-1,4-GALACTANASE A"/>
    <property type="match status" value="1"/>
</dbReference>
<dbReference type="Proteomes" id="UP000054321">
    <property type="component" value="Unassembled WGS sequence"/>
</dbReference>
<evidence type="ECO:0000256" key="4">
    <source>
        <dbReference type="ARBA" id="ARBA00022801"/>
    </source>
</evidence>
<evidence type="ECO:0000256" key="1">
    <source>
        <dbReference type="ARBA" id="ARBA00001695"/>
    </source>
</evidence>
<evidence type="ECO:0000313" key="8">
    <source>
        <dbReference type="Proteomes" id="UP000054321"/>
    </source>
</evidence>
<dbReference type="SUPFAM" id="SSF51445">
    <property type="entry name" value="(Trans)glycosidases"/>
    <property type="match status" value="1"/>
</dbReference>
<dbReference type="AlphaFoldDB" id="A0A0C3CRJ6"/>
<keyword evidence="6" id="KW-0732">Signal</keyword>
<evidence type="ECO:0000256" key="2">
    <source>
        <dbReference type="ARBA" id="ARBA00010687"/>
    </source>
</evidence>
<dbReference type="Pfam" id="PF07745">
    <property type="entry name" value="Glyco_hydro_53"/>
    <property type="match status" value="1"/>
</dbReference>
<dbReference type="GO" id="GO:0031218">
    <property type="term" value="F:arabinogalactan endo-1,4-beta-galactosidase activity"/>
    <property type="evidence" value="ECO:0007669"/>
    <property type="project" value="UniProtKB-EC"/>
</dbReference>
<dbReference type="InterPro" id="IPR011683">
    <property type="entry name" value="Glyco_hydro_53"/>
</dbReference>
<evidence type="ECO:0000313" key="7">
    <source>
        <dbReference type="EMBL" id="KIN01614.1"/>
    </source>
</evidence>
<dbReference type="STRING" id="913774.A0A0C3CRJ6"/>
<name>A0A0C3CRJ6_OIDMZ</name>
<reference evidence="8" key="2">
    <citation type="submission" date="2015-01" db="EMBL/GenBank/DDBJ databases">
        <title>Evolutionary Origins and Diversification of the Mycorrhizal Mutualists.</title>
        <authorList>
            <consortium name="DOE Joint Genome Institute"/>
            <consortium name="Mycorrhizal Genomics Consortium"/>
            <person name="Kohler A."/>
            <person name="Kuo A."/>
            <person name="Nagy L.G."/>
            <person name="Floudas D."/>
            <person name="Copeland A."/>
            <person name="Barry K.W."/>
            <person name="Cichocki N."/>
            <person name="Veneault-Fourrey C."/>
            <person name="LaButti K."/>
            <person name="Lindquist E.A."/>
            <person name="Lipzen A."/>
            <person name="Lundell T."/>
            <person name="Morin E."/>
            <person name="Murat C."/>
            <person name="Riley R."/>
            <person name="Ohm R."/>
            <person name="Sun H."/>
            <person name="Tunlid A."/>
            <person name="Henrissat B."/>
            <person name="Grigoriev I.V."/>
            <person name="Hibbett D.S."/>
            <person name="Martin F."/>
        </authorList>
    </citation>
    <scope>NUCLEOTIDE SEQUENCE [LARGE SCALE GENOMIC DNA]</scope>
    <source>
        <strain evidence="8">Zn</strain>
    </source>
</reference>
<sequence length="348" mass="37466">MLFSITLLAVISVTQAALTYKGVDWSSLLIEEAAGKSYKTTSGTTEPLETILKNSGVNTVRQRLWVNPSSGDYNLAYNLKLAQRAHAAGLNIYLDMHLSDTWADPGHQAIPSGWPTDIDNLSWELYNYTLAVSNSFASSSIPLSIVSIGNEITAGLLWPTGSTSSYSNIARLLHSASAGIKDSNLSTKPKIMIHLDNGWNWGTQEYWYNTVLGEGLLLTSDFDIMGVSYYPFYNSAATLASLKSSLTNMASTWGKTLIVAETDWPTSCPSPAYQFPSDTTSIPFSATGQTTWVEDVANIVSGVSGGAGLFYWEPAWIDNANLGSSCANNLMVDSTGKALSSLAVFSSI</sequence>
<dbReference type="Gene3D" id="3.20.20.80">
    <property type="entry name" value="Glycosidases"/>
    <property type="match status" value="1"/>
</dbReference>
<protein>
    <recommendedName>
        <fullName evidence="3 6">Arabinogalactan endo-beta-1,4-galactanase</fullName>
        <ecNumber evidence="3 6">3.2.1.89</ecNumber>
    </recommendedName>
</protein>
<gene>
    <name evidence="7" type="ORF">OIDMADRAFT_195967</name>
</gene>
<dbReference type="EMBL" id="KN832875">
    <property type="protein sequence ID" value="KIN01614.1"/>
    <property type="molecule type" value="Genomic_DNA"/>
</dbReference>
<keyword evidence="4 6" id="KW-0378">Hydrolase</keyword>
<dbReference type="PANTHER" id="PTHR34983">
    <property type="entry name" value="ARABINOGALACTAN ENDO-BETA-1,4-GALACTANASE A"/>
    <property type="match status" value="1"/>
</dbReference>
<reference evidence="7 8" key="1">
    <citation type="submission" date="2014-04" db="EMBL/GenBank/DDBJ databases">
        <authorList>
            <consortium name="DOE Joint Genome Institute"/>
            <person name="Kuo A."/>
            <person name="Martino E."/>
            <person name="Perotto S."/>
            <person name="Kohler A."/>
            <person name="Nagy L.G."/>
            <person name="Floudas D."/>
            <person name="Copeland A."/>
            <person name="Barry K.W."/>
            <person name="Cichocki N."/>
            <person name="Veneault-Fourrey C."/>
            <person name="LaButti K."/>
            <person name="Lindquist E.A."/>
            <person name="Lipzen A."/>
            <person name="Lundell T."/>
            <person name="Morin E."/>
            <person name="Murat C."/>
            <person name="Sun H."/>
            <person name="Tunlid A."/>
            <person name="Henrissat B."/>
            <person name="Grigoriev I.V."/>
            <person name="Hibbett D.S."/>
            <person name="Martin F."/>
            <person name="Nordberg H.P."/>
            <person name="Cantor M.N."/>
            <person name="Hua S.X."/>
        </authorList>
    </citation>
    <scope>NUCLEOTIDE SEQUENCE [LARGE SCALE GENOMIC DNA]</scope>
    <source>
        <strain evidence="7 8">Zn</strain>
    </source>
</reference>
<dbReference type="GO" id="GO:0015926">
    <property type="term" value="F:glucosidase activity"/>
    <property type="evidence" value="ECO:0007669"/>
    <property type="project" value="InterPro"/>
</dbReference>
<keyword evidence="5 6" id="KW-0326">Glycosidase</keyword>
<accession>A0A0C3CRJ6</accession>